<feature type="transmembrane region" description="Helical" evidence="8">
    <location>
        <begin position="327"/>
        <end position="346"/>
    </location>
</feature>
<reference evidence="9 10" key="2">
    <citation type="submission" date="2019-01" db="EMBL/GenBank/DDBJ databases">
        <title>Motilimonas pumilus sp. nov., isolated from the gut of sea cucumber (Apostichopus japonicus).</title>
        <authorList>
            <person name="Wang F.-Q."/>
            <person name="Ren L.-H."/>
            <person name="Lin Y.-W."/>
            <person name="Sun G.-H."/>
            <person name="Du Z.-J."/>
            <person name="Zhao J.-X."/>
            <person name="Liu X.-J."/>
            <person name="Liu L.-J."/>
        </authorList>
    </citation>
    <scope>NUCLEOTIDE SEQUENCE [LARGE SCALE GENOMIC DNA]</scope>
    <source>
        <strain evidence="9 10">PLHSC7-2</strain>
    </source>
</reference>
<dbReference type="EMBL" id="QZCH01000011">
    <property type="protein sequence ID" value="RJG47725.1"/>
    <property type="molecule type" value="Genomic_DNA"/>
</dbReference>
<feature type="transmembrane region" description="Helical" evidence="8">
    <location>
        <begin position="212"/>
        <end position="232"/>
    </location>
</feature>
<evidence type="ECO:0000313" key="10">
    <source>
        <dbReference type="Proteomes" id="UP000283255"/>
    </source>
</evidence>
<dbReference type="GO" id="GO:0005886">
    <property type="term" value="C:plasma membrane"/>
    <property type="evidence" value="ECO:0007669"/>
    <property type="project" value="UniProtKB-SubCell"/>
</dbReference>
<evidence type="ECO:0000256" key="6">
    <source>
        <dbReference type="ARBA" id="ARBA00022989"/>
    </source>
</evidence>
<protein>
    <submittedName>
        <fullName evidence="9">BCCT transporter</fullName>
    </submittedName>
</protein>
<comment type="similarity">
    <text evidence="2">Belongs to the BCCT transporter (TC 2.A.15) family.</text>
</comment>
<evidence type="ECO:0000313" key="9">
    <source>
        <dbReference type="EMBL" id="RJG47725.1"/>
    </source>
</evidence>
<evidence type="ECO:0000256" key="5">
    <source>
        <dbReference type="ARBA" id="ARBA00022692"/>
    </source>
</evidence>
<accession>A0A418YF17</accession>
<feature type="transmembrane region" description="Helical" evidence="8">
    <location>
        <begin position="132"/>
        <end position="150"/>
    </location>
</feature>
<evidence type="ECO:0000256" key="7">
    <source>
        <dbReference type="ARBA" id="ARBA00023136"/>
    </source>
</evidence>
<evidence type="ECO:0000256" key="4">
    <source>
        <dbReference type="ARBA" id="ARBA00022475"/>
    </source>
</evidence>
<evidence type="ECO:0000256" key="2">
    <source>
        <dbReference type="ARBA" id="ARBA00005658"/>
    </source>
</evidence>
<feature type="transmembrane region" description="Helical" evidence="8">
    <location>
        <begin position="7"/>
        <end position="28"/>
    </location>
</feature>
<dbReference type="RefSeq" id="WP_119910609.1">
    <property type="nucleotide sequence ID" value="NZ_QZCH01000011.1"/>
</dbReference>
<feature type="transmembrane region" description="Helical" evidence="8">
    <location>
        <begin position="171"/>
        <end position="192"/>
    </location>
</feature>
<keyword evidence="7 8" id="KW-0472">Membrane</keyword>
<feature type="transmembrane region" description="Helical" evidence="8">
    <location>
        <begin position="244"/>
        <end position="268"/>
    </location>
</feature>
<feature type="transmembrane region" description="Helical" evidence="8">
    <location>
        <begin position="294"/>
        <end position="315"/>
    </location>
</feature>
<dbReference type="Pfam" id="PF02028">
    <property type="entry name" value="BCCT"/>
    <property type="match status" value="1"/>
</dbReference>
<keyword evidence="4" id="KW-1003">Cell membrane</keyword>
<reference evidence="9 10" key="1">
    <citation type="submission" date="2018-09" db="EMBL/GenBank/DDBJ databases">
        <authorList>
            <person name="Wang F."/>
        </authorList>
    </citation>
    <scope>NUCLEOTIDE SEQUENCE [LARGE SCALE GENOMIC DNA]</scope>
    <source>
        <strain evidence="9 10">PLHSC7-2</strain>
    </source>
</reference>
<sequence>MAPSKTIVCCVIAAVIFISFPDTSILLVSNMTHFATHDLGLAYVLFTSFLVLVCALLICLPIGKIVIGERSQPEFSFFSWLCMLFAAGMGSGLVFWGVAEPLSHFAHGPEFAKGIADPQARVLALTYYNWGIHAWSIYAIAAVVMGWFAFNKGRSMNVSASFDANTPGIKGFDIIAVIAILFGIAGTLSNSIALVETGVGQLLPEQTLGQTFRVGILIVVAVGYTLSSVLGLNKGIKYFSAFNISFMILMLICVMIFSAPLSVLHTVFESVLSYLQLLPHIMFSIDDASKEWTAGWSVTYFLWWIAWAPFVGPFIARISRGRSIRQIVTCTVLIPTFASILWFSSFTSGVFELSNFNELVAATSSDYTQGLFMFFAQMQWGHWLSFAAVLLLVTFVISSVDSAIYVIAMLTATDSLKTKLVWSFILIALAITLLFKNNPDLNKQIAIVGAVPFTLILGLQVLAFIRSVYQQQAQ</sequence>
<comment type="caution">
    <text evidence="9">The sequence shown here is derived from an EMBL/GenBank/DDBJ whole genome shotgun (WGS) entry which is preliminary data.</text>
</comment>
<feature type="transmembrane region" description="Helical" evidence="8">
    <location>
        <begin position="75"/>
        <end position="99"/>
    </location>
</feature>
<evidence type="ECO:0000256" key="3">
    <source>
        <dbReference type="ARBA" id="ARBA00022448"/>
    </source>
</evidence>
<dbReference type="PANTHER" id="PTHR30047">
    <property type="entry name" value="HIGH-AFFINITY CHOLINE TRANSPORT PROTEIN-RELATED"/>
    <property type="match status" value="1"/>
</dbReference>
<feature type="transmembrane region" description="Helical" evidence="8">
    <location>
        <begin position="383"/>
        <end position="408"/>
    </location>
</feature>
<evidence type="ECO:0000256" key="8">
    <source>
        <dbReference type="SAM" id="Phobius"/>
    </source>
</evidence>
<keyword evidence="6 8" id="KW-1133">Transmembrane helix</keyword>
<dbReference type="InterPro" id="IPR000060">
    <property type="entry name" value="BCCT_transptr"/>
</dbReference>
<organism evidence="9 10">
    <name type="scientific">Motilimonas pumila</name>
    <dbReference type="NCBI Taxonomy" id="2303987"/>
    <lineage>
        <taxon>Bacteria</taxon>
        <taxon>Pseudomonadati</taxon>
        <taxon>Pseudomonadota</taxon>
        <taxon>Gammaproteobacteria</taxon>
        <taxon>Alteromonadales</taxon>
        <taxon>Alteromonadales genera incertae sedis</taxon>
        <taxon>Motilimonas</taxon>
    </lineage>
</organism>
<feature type="transmembrane region" description="Helical" evidence="8">
    <location>
        <begin position="444"/>
        <end position="465"/>
    </location>
</feature>
<dbReference type="AlphaFoldDB" id="A0A418YF17"/>
<name>A0A418YF17_9GAMM</name>
<feature type="transmembrane region" description="Helical" evidence="8">
    <location>
        <begin position="420"/>
        <end position="438"/>
    </location>
</feature>
<feature type="transmembrane region" description="Helical" evidence="8">
    <location>
        <begin position="40"/>
        <end position="63"/>
    </location>
</feature>
<dbReference type="GO" id="GO:0022857">
    <property type="term" value="F:transmembrane transporter activity"/>
    <property type="evidence" value="ECO:0007669"/>
    <property type="project" value="InterPro"/>
</dbReference>
<keyword evidence="3" id="KW-0813">Transport</keyword>
<evidence type="ECO:0000256" key="1">
    <source>
        <dbReference type="ARBA" id="ARBA00004651"/>
    </source>
</evidence>
<dbReference type="PANTHER" id="PTHR30047:SF7">
    <property type="entry name" value="HIGH-AFFINITY CHOLINE TRANSPORT PROTEIN"/>
    <property type="match status" value="1"/>
</dbReference>
<keyword evidence="10" id="KW-1185">Reference proteome</keyword>
<dbReference type="OrthoDB" id="9775735at2"/>
<gene>
    <name evidence="9" type="ORF">D1Z90_09995</name>
</gene>
<keyword evidence="5 8" id="KW-0812">Transmembrane</keyword>
<comment type="subcellular location">
    <subcellularLocation>
        <location evidence="1">Cell membrane</location>
        <topology evidence="1">Multi-pass membrane protein</topology>
    </subcellularLocation>
</comment>
<proteinExistence type="inferred from homology"/>
<dbReference type="Proteomes" id="UP000283255">
    <property type="component" value="Unassembled WGS sequence"/>
</dbReference>